<name>A0A0C1V9Q3_9CYAN</name>
<evidence type="ECO:0000259" key="15">
    <source>
        <dbReference type="Pfam" id="PF07992"/>
    </source>
</evidence>
<dbReference type="GO" id="GO:0016020">
    <property type="term" value="C:membrane"/>
    <property type="evidence" value="ECO:0007669"/>
    <property type="project" value="UniProtKB-SubCell"/>
</dbReference>
<comment type="similarity">
    <text evidence="11">Belongs to the SQRD family.</text>
</comment>
<evidence type="ECO:0000256" key="1">
    <source>
        <dbReference type="ARBA" id="ARBA00001974"/>
    </source>
</evidence>
<evidence type="ECO:0000256" key="9">
    <source>
        <dbReference type="ARBA" id="ARBA00050821"/>
    </source>
</evidence>
<reference evidence="16" key="3">
    <citation type="submission" date="2020-02" db="EMBL/GenBank/DDBJ databases">
        <authorList>
            <person name="Sarangi A.N."/>
            <person name="Ghosh S."/>
            <person name="Mukherjee M."/>
            <person name="Tripathy S."/>
        </authorList>
    </citation>
    <scope>NUCLEOTIDE SEQUENCE</scope>
    <source>
        <strain evidence="16">BDU141951</strain>
    </source>
</reference>
<keyword evidence="4" id="KW-0874">Quinone</keyword>
<dbReference type="GO" id="GO:0000166">
    <property type="term" value="F:nucleotide binding"/>
    <property type="evidence" value="ECO:0007669"/>
    <property type="project" value="UniProtKB-KW"/>
</dbReference>
<keyword evidence="6" id="KW-0274">FAD</keyword>
<dbReference type="EC" id="1.8.5.4" evidence="12"/>
<dbReference type="PANTHER" id="PTHR43755:SF1">
    <property type="entry name" value="FAD-DEPENDENT PYRIDINE NUCLEOTIDE-DISULPHIDE OXIDOREDUCTASE"/>
    <property type="match status" value="1"/>
</dbReference>
<gene>
    <name evidence="16" type="ORF">QQ91_019915</name>
</gene>
<evidence type="ECO:0000313" key="16">
    <source>
        <dbReference type="EMBL" id="NEV69367.1"/>
    </source>
</evidence>
<keyword evidence="5" id="KW-0547">Nucleotide-binding</keyword>
<organism evidence="16">
    <name type="scientific">Lyngbya confervoides BDU141951</name>
    <dbReference type="NCBI Taxonomy" id="1574623"/>
    <lineage>
        <taxon>Bacteria</taxon>
        <taxon>Bacillati</taxon>
        <taxon>Cyanobacteriota</taxon>
        <taxon>Cyanophyceae</taxon>
        <taxon>Oscillatoriophycideae</taxon>
        <taxon>Oscillatoriales</taxon>
        <taxon>Microcoleaceae</taxon>
        <taxon>Lyngbya</taxon>
    </lineage>
</organism>
<reference evidence="16" key="2">
    <citation type="journal article" date="2015" name="Genome Announc.">
        <title>Draft Genome Sequence of Filamentous Marine Cyanobacterium Lyngbya confervoides Strain BDU141951.</title>
        <authorList>
            <person name="Chandrababunaidu M.M."/>
            <person name="Sen D."/>
            <person name="Tripathy S."/>
        </authorList>
    </citation>
    <scope>NUCLEOTIDE SEQUENCE</scope>
    <source>
        <strain evidence="16">BDU141951</strain>
    </source>
</reference>
<comment type="cofactor">
    <cofactor evidence="1">
        <name>FAD</name>
        <dbReference type="ChEBI" id="CHEBI:57692"/>
    </cofactor>
</comment>
<evidence type="ECO:0000256" key="4">
    <source>
        <dbReference type="ARBA" id="ARBA00022719"/>
    </source>
</evidence>
<evidence type="ECO:0000256" key="8">
    <source>
        <dbReference type="ARBA" id="ARBA00023136"/>
    </source>
</evidence>
<dbReference type="GO" id="GO:0070224">
    <property type="term" value="F:sulfide:quinone oxidoreductase activity"/>
    <property type="evidence" value="ECO:0007669"/>
    <property type="project" value="UniProtKB-EC"/>
</dbReference>
<comment type="function">
    <text evidence="10">Catalyzes the oxidation of hydrogen sulfide, with the help of a quinone. Consecutive reaction cycles lead to the accumulation of a polysulfide product on the active site Cys residues; these products are released when they exceed a critical length, typically as cyclooctasulfur.</text>
</comment>
<evidence type="ECO:0000256" key="3">
    <source>
        <dbReference type="ARBA" id="ARBA00022630"/>
    </source>
</evidence>
<protein>
    <recommendedName>
        <fullName evidence="13">Sulfide-quinone reductase</fullName>
        <ecNumber evidence="12">1.8.5.4</ecNumber>
    </recommendedName>
    <alternativeName>
        <fullName evidence="14">Sulfide:quinone oxidoreductase</fullName>
    </alternativeName>
</protein>
<accession>A0A0C1V9Q3</accession>
<evidence type="ECO:0000256" key="7">
    <source>
        <dbReference type="ARBA" id="ARBA00023002"/>
    </source>
</evidence>
<dbReference type="GO" id="GO:0048038">
    <property type="term" value="F:quinone binding"/>
    <property type="evidence" value="ECO:0007669"/>
    <property type="project" value="UniProtKB-KW"/>
</dbReference>
<evidence type="ECO:0000256" key="12">
    <source>
        <dbReference type="ARBA" id="ARBA00066453"/>
    </source>
</evidence>
<dbReference type="InterPro" id="IPR023753">
    <property type="entry name" value="FAD/NAD-binding_dom"/>
</dbReference>
<dbReference type="PANTHER" id="PTHR43755">
    <property type="match status" value="1"/>
</dbReference>
<keyword evidence="7" id="KW-0560">Oxidoreductase</keyword>
<dbReference type="FunFam" id="3.50.50.100:FF:000017">
    <property type="entry name" value="Sulfide-quinone reductase"/>
    <property type="match status" value="1"/>
</dbReference>
<dbReference type="Pfam" id="PF07992">
    <property type="entry name" value="Pyr_redox_2"/>
    <property type="match status" value="1"/>
</dbReference>
<reference evidence="16" key="1">
    <citation type="submission" date="2014-11" db="EMBL/GenBank/DDBJ databases">
        <authorList>
            <person name="Malar M.C."/>
            <person name="Sen D."/>
            <person name="Tripathy S."/>
        </authorList>
    </citation>
    <scope>NUCLEOTIDE SEQUENCE</scope>
    <source>
        <strain evidence="16">BDU141951</strain>
    </source>
</reference>
<keyword evidence="3" id="KW-0285">Flavoprotein</keyword>
<dbReference type="EMBL" id="JTHE02000003">
    <property type="protein sequence ID" value="NEV69367.1"/>
    <property type="molecule type" value="Genomic_DNA"/>
</dbReference>
<comment type="caution">
    <text evidence="16">The sequence shown here is derived from an EMBL/GenBank/DDBJ whole genome shotgun (WGS) entry which is preliminary data.</text>
</comment>
<evidence type="ECO:0000256" key="13">
    <source>
        <dbReference type="ARBA" id="ARBA00071264"/>
    </source>
</evidence>
<evidence type="ECO:0000256" key="14">
    <source>
        <dbReference type="ARBA" id="ARBA00081101"/>
    </source>
</evidence>
<sequence>MAHVVVVGAGLGGLSTAYELQHLLSKGKHTVTLISDKDQFTFTPGLIAVMFGHKSLSDVQLDLHEIVPPKGIRFVHGKATHLDPQQQAITAGDQTLDYDYLVIATGPQLATDLVPGLGPETGYTHSVCNPHHVEEAKAAWEALLENPGPVVVGAAPGAGCFGPLYEFALTVDHELRKRNLRDRVPITIVTPEPYIGHLGVRDVHNAHTVIAKLLAEKDIQFVENAAIARVEPATMILADGQRLPFQFSMVLPAFYGAQFLRDVPGLTNDKGFVPMLPTQQHPDFANIYSLGVASHLAQPDVTSVPIGLPKSGEMAEGMGMAVAHNIARELGVIKSAPVKATLGAVCFAEFGHDGLVFMANPVLPDPATGHYDRSFTLRGRWVPWAKQAFEIYYLAKMRFGSAVPWFERLGLKTLFGISLIKKTVPNQPTDPPQENAVLSH</sequence>
<feature type="domain" description="FAD/NAD(P)-binding" evidence="15">
    <location>
        <begin position="3"/>
        <end position="245"/>
    </location>
</feature>
<keyword evidence="8" id="KW-0472">Membrane</keyword>
<proteinExistence type="inferred from homology"/>
<dbReference type="AlphaFoldDB" id="A0A0C1V9Q3"/>
<evidence type="ECO:0000256" key="10">
    <source>
        <dbReference type="ARBA" id="ARBA00054727"/>
    </source>
</evidence>
<dbReference type="Gene3D" id="3.50.50.100">
    <property type="match status" value="1"/>
</dbReference>
<comment type="subcellular location">
    <subcellularLocation>
        <location evidence="2">Membrane</location>
        <topology evidence="2">Peripheral membrane protein</topology>
    </subcellularLocation>
</comment>
<evidence type="ECO:0000256" key="5">
    <source>
        <dbReference type="ARBA" id="ARBA00022741"/>
    </source>
</evidence>
<dbReference type="InterPro" id="IPR052541">
    <property type="entry name" value="SQRD"/>
</dbReference>
<comment type="catalytic activity">
    <reaction evidence="9">
        <text>n a quinone + n hydrogen sulfide + n H(+) = polysulfur(n-2) + n a quinol</text>
        <dbReference type="Rhea" id="RHEA:30239"/>
        <dbReference type="Rhea" id="RHEA-COMP:19475"/>
        <dbReference type="ChEBI" id="CHEBI:15378"/>
        <dbReference type="ChEBI" id="CHEBI:17909"/>
        <dbReference type="ChEBI" id="CHEBI:24646"/>
        <dbReference type="ChEBI" id="CHEBI:29919"/>
        <dbReference type="ChEBI" id="CHEBI:132124"/>
        <dbReference type="EC" id="1.8.5.4"/>
    </reaction>
</comment>
<evidence type="ECO:0000256" key="11">
    <source>
        <dbReference type="ARBA" id="ARBA00060891"/>
    </source>
</evidence>
<evidence type="ECO:0000256" key="6">
    <source>
        <dbReference type="ARBA" id="ARBA00022827"/>
    </source>
</evidence>
<dbReference type="InterPro" id="IPR036188">
    <property type="entry name" value="FAD/NAD-bd_sf"/>
</dbReference>
<dbReference type="SUPFAM" id="SSF51905">
    <property type="entry name" value="FAD/NAD(P)-binding domain"/>
    <property type="match status" value="2"/>
</dbReference>
<evidence type="ECO:0000256" key="2">
    <source>
        <dbReference type="ARBA" id="ARBA00004170"/>
    </source>
</evidence>